<dbReference type="SUPFAM" id="SSF69255">
    <property type="entry name" value="gp5 N-terminal domain-like"/>
    <property type="match status" value="1"/>
</dbReference>
<evidence type="ECO:0000313" key="2">
    <source>
        <dbReference type="EMBL" id="MDD2115918.1"/>
    </source>
</evidence>
<comment type="caution">
    <text evidence="1">The sequence shown here is derived from an EMBL/GenBank/DDBJ whole genome shotgun (WGS) entry which is preliminary data.</text>
</comment>
<proteinExistence type="predicted"/>
<dbReference type="Proteomes" id="UP001150728">
    <property type="component" value="Unassembled WGS sequence"/>
</dbReference>
<evidence type="ECO:0000313" key="3">
    <source>
        <dbReference type="Proteomes" id="UP001150678"/>
    </source>
</evidence>
<dbReference type="Gene3D" id="2.40.50.230">
    <property type="entry name" value="Gp5 N-terminal domain"/>
    <property type="match status" value="1"/>
</dbReference>
<evidence type="ECO:0000313" key="1">
    <source>
        <dbReference type="EMBL" id="MDD2106326.1"/>
    </source>
</evidence>
<organism evidence="1 3">
    <name type="scientific">Pseudomonas asiatica</name>
    <dbReference type="NCBI Taxonomy" id="2219225"/>
    <lineage>
        <taxon>Bacteria</taxon>
        <taxon>Pseudomonadati</taxon>
        <taxon>Pseudomonadota</taxon>
        <taxon>Gammaproteobacteria</taxon>
        <taxon>Pseudomonadales</taxon>
        <taxon>Pseudomonadaceae</taxon>
        <taxon>Pseudomonas</taxon>
    </lineage>
</organism>
<sequence length="44" mass="5021">MQFVHEKYHGPHRHIGGAHEATVVGTKGEEIYCDEWGRVKVSFP</sequence>
<dbReference type="EMBL" id="JANIAN010000008">
    <property type="protein sequence ID" value="MDD2106326.1"/>
    <property type="molecule type" value="Genomic_DNA"/>
</dbReference>
<dbReference type="EMBL" id="JANIAM010000052">
    <property type="protein sequence ID" value="MDD2115918.1"/>
    <property type="molecule type" value="Genomic_DNA"/>
</dbReference>
<dbReference type="Proteomes" id="UP001150678">
    <property type="component" value="Unassembled WGS sequence"/>
</dbReference>
<dbReference type="AlphaFoldDB" id="A0A9X4HRB6"/>
<name>A0A9X4HRB6_9PSED</name>
<accession>A0A9X4HRB6</accession>
<protein>
    <submittedName>
        <fullName evidence="1">Uncharacterized protein</fullName>
    </submittedName>
</protein>
<dbReference type="InterPro" id="IPR037026">
    <property type="entry name" value="Vgr_OB-fold_dom_sf"/>
</dbReference>
<gene>
    <name evidence="1" type="ORF">NP533_08925</name>
    <name evidence="2" type="ORF">NP554_29415</name>
</gene>
<reference evidence="1" key="1">
    <citation type="submission" date="2022-07" db="EMBL/GenBank/DDBJ databases">
        <title>Multi-strain Analysis of Pseudomonas putida Reveals Metabolic and Genetic Diversity.</title>
        <authorList>
            <person name="Monk J.M."/>
        </authorList>
    </citation>
    <scope>NUCLEOTIDE SEQUENCE</scope>
    <source>
        <strain evidence="1">17514</strain>
        <strain evidence="2">17633</strain>
    </source>
</reference>